<sequence>MGDKKKLITICQSGGEFVKNKDGSLSYINGGDAHAIDIDNETKFDDFKLELAGLWNYSPETVTIKYILAGHGKTLIKISNDRDLKRMIKFHEKSTTVDVFVIHHDVSDMPAASRITISEAVVPIDDTPVDGISVEPDPVFHVPSESISPNQPPAIAVTAAKHHRAVERENAVTGVDQGFRNVYQVSETLPKCSKKKWGRVEGGAARRRSTALTLMKHNDYVGARKKLLDARTAYPGLEYIDELIKVCDIVCAAEVQLQRSGIDWYAVLQTNKTASDSDIEFQYTELIRTLEPIKNKFPEIQSSLGIIEKAYSVLSDKEKRYEFDWKRAGSLGPSGSVKPLDVAHSDTVNINREATSQSASGNKRVVSMGSDKSNLICNSLEQPTKKGRSL</sequence>
<evidence type="ECO:0000313" key="2">
    <source>
        <dbReference type="EMBL" id="KAI3873946.1"/>
    </source>
</evidence>
<comment type="caution">
    <text evidence="2">The sequence shown here is derived from an EMBL/GenBank/DDBJ whole genome shotgun (WGS) entry which is preliminary data.</text>
</comment>
<dbReference type="InterPro" id="IPR000270">
    <property type="entry name" value="PB1_dom"/>
</dbReference>
<dbReference type="Pfam" id="PF00564">
    <property type="entry name" value="PB1"/>
    <property type="match status" value="1"/>
</dbReference>
<feature type="non-terminal residue" evidence="2">
    <location>
        <position position="390"/>
    </location>
</feature>
<dbReference type="SMART" id="SM00271">
    <property type="entry name" value="DnaJ"/>
    <property type="match status" value="1"/>
</dbReference>
<dbReference type="Pfam" id="PF00226">
    <property type="entry name" value="DnaJ"/>
    <property type="match status" value="1"/>
</dbReference>
<protein>
    <recommendedName>
        <fullName evidence="1">J domain-containing protein</fullName>
    </recommendedName>
</protein>
<dbReference type="PANTHER" id="PTHR47374:SF2">
    <property type="entry name" value="OS01G0927400 PROTEIN"/>
    <property type="match status" value="1"/>
</dbReference>
<evidence type="ECO:0000313" key="3">
    <source>
        <dbReference type="Proteomes" id="UP001202328"/>
    </source>
</evidence>
<dbReference type="EMBL" id="JAJJMB010012717">
    <property type="protein sequence ID" value="KAI3873946.1"/>
    <property type="molecule type" value="Genomic_DNA"/>
</dbReference>
<dbReference type="Proteomes" id="UP001202328">
    <property type="component" value="Unassembled WGS sequence"/>
</dbReference>
<dbReference type="SUPFAM" id="SSF46565">
    <property type="entry name" value="Chaperone J-domain"/>
    <property type="match status" value="1"/>
</dbReference>
<dbReference type="Gene3D" id="1.10.287.110">
    <property type="entry name" value="DnaJ domain"/>
    <property type="match status" value="1"/>
</dbReference>
<accession>A0AAD4X9W9</accession>
<dbReference type="PROSITE" id="PS50076">
    <property type="entry name" value="DNAJ_2"/>
    <property type="match status" value="1"/>
</dbReference>
<evidence type="ECO:0000259" key="1">
    <source>
        <dbReference type="PROSITE" id="PS50076"/>
    </source>
</evidence>
<dbReference type="InterPro" id="IPR001623">
    <property type="entry name" value="DnaJ_domain"/>
</dbReference>
<dbReference type="SMART" id="SM00666">
    <property type="entry name" value="PB1"/>
    <property type="match status" value="1"/>
</dbReference>
<feature type="domain" description="J" evidence="1">
    <location>
        <begin position="263"/>
        <end position="327"/>
    </location>
</feature>
<gene>
    <name evidence="2" type="ORF">MKW98_001595</name>
</gene>
<dbReference type="PRINTS" id="PR00625">
    <property type="entry name" value="JDOMAIN"/>
</dbReference>
<name>A0AAD4X9W9_9MAGN</name>
<dbReference type="InterPro" id="IPR036869">
    <property type="entry name" value="J_dom_sf"/>
</dbReference>
<proteinExistence type="predicted"/>
<keyword evidence="3" id="KW-1185">Reference proteome</keyword>
<dbReference type="PANTHER" id="PTHR47374">
    <property type="entry name" value="ENDOSOME ANTIGEN-LIKE PROTEIN, PUTATIVE (DUF3444)-RELATED"/>
    <property type="match status" value="1"/>
</dbReference>
<reference evidence="2" key="1">
    <citation type="submission" date="2022-04" db="EMBL/GenBank/DDBJ databases">
        <title>A functionally conserved STORR gene fusion in Papaver species that diverged 16.8 million years ago.</title>
        <authorList>
            <person name="Catania T."/>
        </authorList>
    </citation>
    <scope>NUCLEOTIDE SEQUENCE</scope>
    <source>
        <strain evidence="2">S-188037</strain>
    </source>
</reference>
<organism evidence="2 3">
    <name type="scientific">Papaver atlanticum</name>
    <dbReference type="NCBI Taxonomy" id="357466"/>
    <lineage>
        <taxon>Eukaryota</taxon>
        <taxon>Viridiplantae</taxon>
        <taxon>Streptophyta</taxon>
        <taxon>Embryophyta</taxon>
        <taxon>Tracheophyta</taxon>
        <taxon>Spermatophyta</taxon>
        <taxon>Magnoliopsida</taxon>
        <taxon>Ranunculales</taxon>
        <taxon>Papaveraceae</taxon>
        <taxon>Papaveroideae</taxon>
        <taxon>Papaver</taxon>
    </lineage>
</organism>
<dbReference type="AlphaFoldDB" id="A0AAD4X9W9"/>
<dbReference type="CDD" id="cd06257">
    <property type="entry name" value="DnaJ"/>
    <property type="match status" value="1"/>
</dbReference>